<accession>A0ABU4KRB8</accession>
<name>A0ABU4KRB8_BREVE</name>
<gene>
    <name evidence="1" type="ORF">NJD11_11160</name>
</gene>
<organism evidence="1 2">
    <name type="scientific">Brevundimonas vesicularis</name>
    <name type="common">Pseudomonas vesicularis</name>
    <dbReference type="NCBI Taxonomy" id="41276"/>
    <lineage>
        <taxon>Bacteria</taxon>
        <taxon>Pseudomonadati</taxon>
        <taxon>Pseudomonadota</taxon>
        <taxon>Alphaproteobacteria</taxon>
        <taxon>Caulobacterales</taxon>
        <taxon>Caulobacteraceae</taxon>
        <taxon>Brevundimonas</taxon>
    </lineage>
</organism>
<dbReference type="GeneID" id="41197339"/>
<reference evidence="1 2" key="1">
    <citation type="journal article" date="2023" name="FEMS Microbes">
        <title>Whole genomes of deep-sea sponge-associated bacteria exhibit high novel natural product potential.</title>
        <authorList>
            <person name="Hesketh-Best P.J."/>
            <person name="January G.G."/>
            <person name="Koch M.J."/>
            <person name="Warburton P.J."/>
            <person name="Howell K.L."/>
            <person name="Upton M."/>
        </authorList>
    </citation>
    <scope>NUCLEOTIDE SEQUENCE [LARGE SCALE GENOMIC DNA]</scope>
    <source>
        <strain evidence="1 2">PC206-O</strain>
    </source>
</reference>
<proteinExistence type="predicted"/>
<evidence type="ECO:0000313" key="1">
    <source>
        <dbReference type="EMBL" id="MDX2335494.1"/>
    </source>
</evidence>
<keyword evidence="2" id="KW-1185">Reference proteome</keyword>
<protein>
    <submittedName>
        <fullName evidence="1">Uncharacterized protein</fullName>
    </submittedName>
</protein>
<dbReference type="EMBL" id="JAMYEC010000006">
    <property type="protein sequence ID" value="MDX2335494.1"/>
    <property type="molecule type" value="Genomic_DNA"/>
</dbReference>
<sequence>MKSTALLRRQARDHACAVDFSVISRLHDRFSPLESVAVTQRLTKAMTLKTTGFGGAVSGARTV</sequence>
<dbReference type="RefSeq" id="WP_146112011.1">
    <property type="nucleotide sequence ID" value="NZ_CP022048.2"/>
</dbReference>
<dbReference type="Proteomes" id="UP001272940">
    <property type="component" value="Unassembled WGS sequence"/>
</dbReference>
<evidence type="ECO:0000313" key="2">
    <source>
        <dbReference type="Proteomes" id="UP001272940"/>
    </source>
</evidence>
<comment type="caution">
    <text evidence="1">The sequence shown here is derived from an EMBL/GenBank/DDBJ whole genome shotgun (WGS) entry which is preliminary data.</text>
</comment>